<reference evidence="1 2" key="1">
    <citation type="submission" date="2016-10" db="EMBL/GenBank/DDBJ databases">
        <authorList>
            <person name="de Groot N.N."/>
        </authorList>
    </citation>
    <scope>NUCLEOTIDE SEQUENCE [LARGE SCALE GENOMIC DNA]</scope>
    <source>
        <strain evidence="1 2">CGMCC 1.9157</strain>
    </source>
</reference>
<proteinExistence type="predicted"/>
<keyword evidence="1" id="KW-0413">Isomerase</keyword>
<dbReference type="PANTHER" id="PTHR40267">
    <property type="entry name" value="BLR3294 PROTEIN"/>
    <property type="match status" value="1"/>
</dbReference>
<keyword evidence="2" id="KW-1185">Reference proteome</keyword>
<dbReference type="Proteomes" id="UP000199236">
    <property type="component" value="Unassembled WGS sequence"/>
</dbReference>
<dbReference type="Gene3D" id="3.40.50.12500">
    <property type="match status" value="1"/>
</dbReference>
<sequence length="254" mass="27704">MVTQLNLTLSLRNKTVPCRVGLLLLETDHTTELEFARHMPHDLVGVYANRVTYANPTTPENLRKMVPLLGERAEQILPEADLDVVYYGCTSASFVIGDDVVASEINKAKPTASVVTPTLAALAACHQLRVGSMAILTPYLPETSAPLEPYFTERGISVVKHSCLGIEDDRIMAALNARSLIQAAIEADHPSADALFISCTALRALEVVPELEKRLGKPVITSNQAAIWYILRLLGLPQPVRNSCQLFHTLPEAA</sequence>
<dbReference type="RefSeq" id="WP_090068018.1">
    <property type="nucleotide sequence ID" value="NZ_FOVR01000001.1"/>
</dbReference>
<dbReference type="STRING" id="655353.SAMN04488056_101240"/>
<evidence type="ECO:0000313" key="1">
    <source>
        <dbReference type="EMBL" id="SFN54322.1"/>
    </source>
</evidence>
<dbReference type="Pfam" id="PF17645">
    <property type="entry name" value="Amdase"/>
    <property type="match status" value="1"/>
</dbReference>
<protein>
    <submittedName>
        <fullName evidence="1">Maleate isomerase</fullName>
    </submittedName>
</protein>
<accession>A0A1I4ZVT2</accession>
<dbReference type="PIRSF" id="PIRSF015736">
    <property type="entry name" value="MI"/>
    <property type="match status" value="1"/>
</dbReference>
<dbReference type="OrthoDB" id="9816064at2"/>
<dbReference type="InterPro" id="IPR026286">
    <property type="entry name" value="MaiA/AMDase"/>
</dbReference>
<dbReference type="GO" id="GO:0016853">
    <property type="term" value="F:isomerase activity"/>
    <property type="evidence" value="ECO:0007669"/>
    <property type="project" value="UniProtKB-KW"/>
</dbReference>
<organism evidence="1 2">
    <name type="scientific">Cohaesibacter marisflavi</name>
    <dbReference type="NCBI Taxonomy" id="655353"/>
    <lineage>
        <taxon>Bacteria</taxon>
        <taxon>Pseudomonadati</taxon>
        <taxon>Pseudomonadota</taxon>
        <taxon>Alphaproteobacteria</taxon>
        <taxon>Hyphomicrobiales</taxon>
        <taxon>Cohaesibacteraceae</taxon>
    </lineage>
</organism>
<dbReference type="InterPro" id="IPR053714">
    <property type="entry name" value="Iso_Racemase_Enz_sf"/>
</dbReference>
<name>A0A1I4ZVT2_9HYPH</name>
<dbReference type="PANTHER" id="PTHR40267:SF1">
    <property type="entry name" value="BLR3294 PROTEIN"/>
    <property type="match status" value="1"/>
</dbReference>
<dbReference type="AlphaFoldDB" id="A0A1I4ZVT2"/>
<dbReference type="EMBL" id="FOVR01000001">
    <property type="protein sequence ID" value="SFN54322.1"/>
    <property type="molecule type" value="Genomic_DNA"/>
</dbReference>
<gene>
    <name evidence="1" type="ORF">SAMN04488056_101240</name>
</gene>
<evidence type="ECO:0000313" key="2">
    <source>
        <dbReference type="Proteomes" id="UP000199236"/>
    </source>
</evidence>